<dbReference type="GO" id="GO:0004674">
    <property type="term" value="F:protein serine/threonine kinase activity"/>
    <property type="evidence" value="ECO:0007669"/>
    <property type="project" value="UniProtKB-KW"/>
</dbReference>
<dbReference type="InterPro" id="IPR017441">
    <property type="entry name" value="Protein_kinase_ATP_BS"/>
</dbReference>
<dbReference type="EMBL" id="AZBU02000001">
    <property type="protein sequence ID" value="TMS36438.1"/>
    <property type="molecule type" value="Genomic_DNA"/>
</dbReference>
<dbReference type="InterPro" id="IPR000719">
    <property type="entry name" value="Prot_kinase_dom"/>
</dbReference>
<dbReference type="PANTHER" id="PTHR24351">
    <property type="entry name" value="RIBOSOMAL PROTEIN S6 KINASE"/>
    <property type="match status" value="1"/>
</dbReference>
<dbReference type="STRING" id="34508.A0A4U8UX40"/>
<evidence type="ECO:0000259" key="9">
    <source>
        <dbReference type="PROSITE" id="PS50011"/>
    </source>
</evidence>
<evidence type="ECO:0008006" key="13">
    <source>
        <dbReference type="Google" id="ProtNLM"/>
    </source>
</evidence>
<comment type="caution">
    <text evidence="11">The sequence shown here is derived from an EMBL/GenBank/DDBJ whole genome shotgun (WGS) entry which is preliminary data.</text>
</comment>
<dbReference type="InterPro" id="IPR011009">
    <property type="entry name" value="Kinase-like_dom_sf"/>
</dbReference>
<proteinExistence type="inferred from homology"/>
<evidence type="ECO:0000259" key="10">
    <source>
        <dbReference type="PROSITE" id="PS51285"/>
    </source>
</evidence>
<dbReference type="OrthoDB" id="63267at2759"/>
<feature type="domain" description="AGC-kinase C-terminal" evidence="10">
    <location>
        <begin position="382"/>
        <end position="453"/>
    </location>
</feature>
<dbReference type="InterPro" id="IPR000961">
    <property type="entry name" value="AGC-kinase_C"/>
</dbReference>
<keyword evidence="4 7" id="KW-0547">Nucleotide-binding</keyword>
<dbReference type="InterPro" id="IPR008271">
    <property type="entry name" value="Ser/Thr_kinase_AS"/>
</dbReference>
<keyword evidence="5" id="KW-0418">Kinase</keyword>
<dbReference type="FunFam" id="3.30.200.20:FF:000103">
    <property type="entry name" value="Protein kinase C"/>
    <property type="match status" value="1"/>
</dbReference>
<dbReference type="AlphaFoldDB" id="A0A4U8UX40"/>
<evidence type="ECO:0000256" key="5">
    <source>
        <dbReference type="ARBA" id="ARBA00022777"/>
    </source>
</evidence>
<evidence type="ECO:0000313" key="12">
    <source>
        <dbReference type="Proteomes" id="UP000298663"/>
    </source>
</evidence>
<keyword evidence="1 8" id="KW-0723">Serine/threonine-protein kinase</keyword>
<feature type="binding site" evidence="7">
    <location>
        <position position="153"/>
    </location>
    <ligand>
        <name>ATP</name>
        <dbReference type="ChEBI" id="CHEBI:30616"/>
    </ligand>
</feature>
<reference evidence="11 12" key="2">
    <citation type="journal article" date="2019" name="G3 (Bethesda)">
        <title>Hybrid Assembly of the Genome of the Entomopathogenic Nematode Steinernema carpocapsae Identifies the X-Chromosome.</title>
        <authorList>
            <person name="Serra L."/>
            <person name="Macchietto M."/>
            <person name="Macias-Munoz A."/>
            <person name="McGill C.J."/>
            <person name="Rodriguez I.M."/>
            <person name="Rodriguez B."/>
            <person name="Murad R."/>
            <person name="Mortazavi A."/>
        </authorList>
    </citation>
    <scope>NUCLEOTIDE SEQUENCE [LARGE SCALE GENOMIC DNA]</scope>
    <source>
        <strain evidence="11 12">ALL</strain>
    </source>
</reference>
<gene>
    <name evidence="11" type="ORF">L596_003600</name>
</gene>
<reference evidence="11 12" key="1">
    <citation type="journal article" date="2015" name="Genome Biol.">
        <title>Comparative genomics of Steinernema reveals deeply conserved gene regulatory networks.</title>
        <authorList>
            <person name="Dillman A.R."/>
            <person name="Macchietto M."/>
            <person name="Porter C.F."/>
            <person name="Rogers A."/>
            <person name="Williams B."/>
            <person name="Antoshechkin I."/>
            <person name="Lee M.M."/>
            <person name="Goodwin Z."/>
            <person name="Lu X."/>
            <person name="Lewis E.E."/>
            <person name="Goodrich-Blair H."/>
            <person name="Stock S.P."/>
            <person name="Adams B.J."/>
            <person name="Sternberg P.W."/>
            <person name="Mortazavi A."/>
        </authorList>
    </citation>
    <scope>NUCLEOTIDE SEQUENCE [LARGE SCALE GENOMIC DNA]</scope>
    <source>
        <strain evidence="11 12">ALL</strain>
    </source>
</reference>
<dbReference type="SUPFAM" id="SSF56112">
    <property type="entry name" value="Protein kinase-like (PK-like)"/>
    <property type="match status" value="1"/>
</dbReference>
<keyword evidence="12" id="KW-1185">Reference proteome</keyword>
<organism evidence="11 12">
    <name type="scientific">Steinernema carpocapsae</name>
    <name type="common">Entomopathogenic nematode</name>
    <dbReference type="NCBI Taxonomy" id="34508"/>
    <lineage>
        <taxon>Eukaryota</taxon>
        <taxon>Metazoa</taxon>
        <taxon>Ecdysozoa</taxon>
        <taxon>Nematoda</taxon>
        <taxon>Chromadorea</taxon>
        <taxon>Rhabditida</taxon>
        <taxon>Tylenchina</taxon>
        <taxon>Panagrolaimomorpha</taxon>
        <taxon>Strongyloidoidea</taxon>
        <taxon>Steinernematidae</taxon>
        <taxon>Steinernema</taxon>
    </lineage>
</organism>
<dbReference type="Gene3D" id="3.30.200.20">
    <property type="entry name" value="Phosphorylase Kinase, domain 1"/>
    <property type="match status" value="1"/>
</dbReference>
<dbReference type="PROSITE" id="PS00107">
    <property type="entry name" value="PROTEIN_KINASE_ATP"/>
    <property type="match status" value="1"/>
</dbReference>
<evidence type="ECO:0000256" key="7">
    <source>
        <dbReference type="PROSITE-ProRule" id="PRU10141"/>
    </source>
</evidence>
<dbReference type="FunFam" id="1.10.510.10:FF:000008">
    <property type="entry name" value="Non-specific serine/threonine protein kinase"/>
    <property type="match status" value="1"/>
</dbReference>
<keyword evidence="6 7" id="KW-0067">ATP-binding</keyword>
<dbReference type="SMART" id="SM00133">
    <property type="entry name" value="S_TK_X"/>
    <property type="match status" value="1"/>
</dbReference>
<name>A0A4U8UX40_STECR</name>
<evidence type="ECO:0000313" key="11">
    <source>
        <dbReference type="EMBL" id="TMS36438.1"/>
    </source>
</evidence>
<sequence length="458" mass="53309">MLSVVSIRCVSADDKRHSAYTLYVDNCAPMQKLFADYEKLYDKTKVLLPTHLSGPPKKKFFSLDAKLHEKRRAWIQTITAHLLRKHVHNEYVQNFYSAVLSEYDQDNVYLGPSESKTAKPDHFDYLKVVGKGSFGQVYLVRSKFGERKIYAMKVLGKDHIKKRNEVQHVMAERNVLISNINHPFLVSLHFSFQNKDKLYFVLDYLNGGELFFHLQREKHFKESRARFYAAEIASALGYLHSLNIIYRDLKPENLLLDKKGHVVLTDFGLCKEGIRPNDTTETFCGTPEYLAPEVILKKPYDRTFDWWCLGTVLYEMLFGLPPFYSTDRAEMYDKIINQKLNISALASPNSRDLLTNLLNKDRTKRLGSLEDFKEIQRHAFFQDIDWAKLERREIKPDFIPPVKDEFDMRFIDEEFTQCRPNPASLVPPTAFSSQDSDFVGFTYCDANNLDAENGERRC</sequence>
<dbReference type="Gene3D" id="1.10.510.10">
    <property type="entry name" value="Transferase(Phosphotransferase) domain 1"/>
    <property type="match status" value="1"/>
</dbReference>
<dbReference type="PROSITE" id="PS51285">
    <property type="entry name" value="AGC_KINASE_CTER"/>
    <property type="match status" value="1"/>
</dbReference>
<evidence type="ECO:0000256" key="8">
    <source>
        <dbReference type="RuleBase" id="RU000304"/>
    </source>
</evidence>
<dbReference type="SMART" id="SM00220">
    <property type="entry name" value="S_TKc"/>
    <property type="match status" value="1"/>
</dbReference>
<accession>A0A4U8UX40</accession>
<keyword evidence="3" id="KW-0808">Transferase</keyword>
<feature type="domain" description="Protein kinase" evidence="9">
    <location>
        <begin position="123"/>
        <end position="381"/>
    </location>
</feature>
<dbReference type="Pfam" id="PF00069">
    <property type="entry name" value="Pkinase"/>
    <property type="match status" value="1"/>
</dbReference>
<evidence type="ECO:0000256" key="6">
    <source>
        <dbReference type="ARBA" id="ARBA00022840"/>
    </source>
</evidence>
<dbReference type="GO" id="GO:0005524">
    <property type="term" value="F:ATP binding"/>
    <property type="evidence" value="ECO:0007669"/>
    <property type="project" value="UniProtKB-UniRule"/>
</dbReference>
<evidence type="ECO:0000256" key="4">
    <source>
        <dbReference type="ARBA" id="ARBA00022741"/>
    </source>
</evidence>
<protein>
    <recommendedName>
        <fullName evidence="13">Non-specific serine/threonine protein kinase</fullName>
    </recommendedName>
</protein>
<keyword evidence="2" id="KW-0597">Phosphoprotein</keyword>
<evidence type="ECO:0000256" key="1">
    <source>
        <dbReference type="ARBA" id="ARBA00022527"/>
    </source>
</evidence>
<dbReference type="Proteomes" id="UP000298663">
    <property type="component" value="Unassembled WGS sequence"/>
</dbReference>
<dbReference type="PROSITE" id="PS50011">
    <property type="entry name" value="PROTEIN_KINASE_DOM"/>
    <property type="match status" value="1"/>
</dbReference>
<evidence type="ECO:0000256" key="3">
    <source>
        <dbReference type="ARBA" id="ARBA00022679"/>
    </source>
</evidence>
<dbReference type="PROSITE" id="PS00108">
    <property type="entry name" value="PROTEIN_KINASE_ST"/>
    <property type="match status" value="1"/>
</dbReference>
<evidence type="ECO:0000256" key="2">
    <source>
        <dbReference type="ARBA" id="ARBA00022553"/>
    </source>
</evidence>
<comment type="similarity">
    <text evidence="8">Belongs to the protein kinase superfamily.</text>
</comment>